<dbReference type="EMBL" id="JARKHS020006626">
    <property type="protein sequence ID" value="KAK8782482.1"/>
    <property type="molecule type" value="Genomic_DNA"/>
</dbReference>
<protein>
    <submittedName>
        <fullName evidence="2">Uncharacterized protein</fullName>
    </submittedName>
</protein>
<gene>
    <name evidence="2" type="ORF">V5799_016177</name>
</gene>
<keyword evidence="3" id="KW-1185">Reference proteome</keyword>
<feature type="compositionally biased region" description="Polar residues" evidence="1">
    <location>
        <begin position="55"/>
        <end position="68"/>
    </location>
</feature>
<reference evidence="2 3" key="1">
    <citation type="journal article" date="2023" name="Arcadia Sci">
        <title>De novo assembly of a long-read Amblyomma americanum tick genome.</title>
        <authorList>
            <person name="Chou S."/>
            <person name="Poskanzer K.E."/>
            <person name="Rollins M."/>
            <person name="Thuy-Boun P.S."/>
        </authorList>
    </citation>
    <scope>NUCLEOTIDE SEQUENCE [LARGE SCALE GENOMIC DNA]</scope>
    <source>
        <strain evidence="2">F_SG_1</strain>
        <tissue evidence="2">Salivary glands</tissue>
    </source>
</reference>
<sequence length="68" mass="7746">MLIDLESLRSSPSPVREYKTSARFWIPCRAPPPPFFCTSVPTTLQQRQRKLPSTGRRTSSEPSKLTIL</sequence>
<evidence type="ECO:0000256" key="1">
    <source>
        <dbReference type="SAM" id="MobiDB-lite"/>
    </source>
</evidence>
<feature type="region of interest" description="Disordered" evidence="1">
    <location>
        <begin position="46"/>
        <end position="68"/>
    </location>
</feature>
<evidence type="ECO:0000313" key="2">
    <source>
        <dbReference type="EMBL" id="KAK8782482.1"/>
    </source>
</evidence>
<comment type="caution">
    <text evidence="2">The sequence shown here is derived from an EMBL/GenBank/DDBJ whole genome shotgun (WGS) entry which is preliminary data.</text>
</comment>
<dbReference type="Proteomes" id="UP001321473">
    <property type="component" value="Unassembled WGS sequence"/>
</dbReference>
<accession>A0AAQ4F716</accession>
<organism evidence="2 3">
    <name type="scientific">Amblyomma americanum</name>
    <name type="common">Lone star tick</name>
    <dbReference type="NCBI Taxonomy" id="6943"/>
    <lineage>
        <taxon>Eukaryota</taxon>
        <taxon>Metazoa</taxon>
        <taxon>Ecdysozoa</taxon>
        <taxon>Arthropoda</taxon>
        <taxon>Chelicerata</taxon>
        <taxon>Arachnida</taxon>
        <taxon>Acari</taxon>
        <taxon>Parasitiformes</taxon>
        <taxon>Ixodida</taxon>
        <taxon>Ixodoidea</taxon>
        <taxon>Ixodidae</taxon>
        <taxon>Amblyomminae</taxon>
        <taxon>Amblyomma</taxon>
    </lineage>
</organism>
<dbReference type="AlphaFoldDB" id="A0AAQ4F716"/>
<feature type="non-terminal residue" evidence="2">
    <location>
        <position position="68"/>
    </location>
</feature>
<proteinExistence type="predicted"/>
<evidence type="ECO:0000313" key="3">
    <source>
        <dbReference type="Proteomes" id="UP001321473"/>
    </source>
</evidence>
<name>A0AAQ4F716_AMBAM</name>